<feature type="compositionally biased region" description="Basic residues" evidence="1">
    <location>
        <begin position="113"/>
        <end position="126"/>
    </location>
</feature>
<keyword evidence="3" id="KW-1185">Reference proteome</keyword>
<proteinExistence type="predicted"/>
<gene>
    <name evidence="2" type="ORF">THAOC_35893</name>
</gene>
<dbReference type="AlphaFoldDB" id="K0R997"/>
<dbReference type="OMA" id="ANSCGIA"/>
<feature type="region of interest" description="Disordered" evidence="1">
    <location>
        <begin position="315"/>
        <end position="346"/>
    </location>
</feature>
<feature type="region of interest" description="Disordered" evidence="1">
    <location>
        <begin position="371"/>
        <end position="493"/>
    </location>
</feature>
<name>K0R997_THAOC</name>
<evidence type="ECO:0000256" key="1">
    <source>
        <dbReference type="SAM" id="MobiDB-lite"/>
    </source>
</evidence>
<dbReference type="Proteomes" id="UP000266841">
    <property type="component" value="Unassembled WGS sequence"/>
</dbReference>
<feature type="compositionally biased region" description="Pro residues" evidence="1">
    <location>
        <begin position="408"/>
        <end position="431"/>
    </location>
</feature>
<accession>K0R997</accession>
<evidence type="ECO:0000313" key="2">
    <source>
        <dbReference type="EMBL" id="EJK45491.1"/>
    </source>
</evidence>
<feature type="compositionally biased region" description="Low complexity" evidence="1">
    <location>
        <begin position="89"/>
        <end position="98"/>
    </location>
</feature>
<feature type="compositionally biased region" description="Basic and acidic residues" evidence="1">
    <location>
        <begin position="483"/>
        <end position="493"/>
    </location>
</feature>
<feature type="region of interest" description="Disordered" evidence="1">
    <location>
        <begin position="51"/>
        <end position="185"/>
    </location>
</feature>
<organism evidence="2 3">
    <name type="scientific">Thalassiosira oceanica</name>
    <name type="common">Marine diatom</name>
    <dbReference type="NCBI Taxonomy" id="159749"/>
    <lineage>
        <taxon>Eukaryota</taxon>
        <taxon>Sar</taxon>
        <taxon>Stramenopiles</taxon>
        <taxon>Ochrophyta</taxon>
        <taxon>Bacillariophyta</taxon>
        <taxon>Coscinodiscophyceae</taxon>
        <taxon>Thalassiosirophycidae</taxon>
        <taxon>Thalassiosirales</taxon>
        <taxon>Thalassiosiraceae</taxon>
        <taxon>Thalassiosira</taxon>
    </lineage>
</organism>
<comment type="caution">
    <text evidence="2">The sequence shown here is derived from an EMBL/GenBank/DDBJ whole genome shotgun (WGS) entry which is preliminary data.</text>
</comment>
<feature type="compositionally biased region" description="Low complexity" evidence="1">
    <location>
        <begin position="381"/>
        <end position="395"/>
    </location>
</feature>
<reference evidence="2 3" key="1">
    <citation type="journal article" date="2012" name="Genome Biol.">
        <title>Genome and low-iron response of an oceanic diatom adapted to chronic iron limitation.</title>
        <authorList>
            <person name="Lommer M."/>
            <person name="Specht M."/>
            <person name="Roy A.S."/>
            <person name="Kraemer L."/>
            <person name="Andreson R."/>
            <person name="Gutowska M.A."/>
            <person name="Wolf J."/>
            <person name="Bergner S.V."/>
            <person name="Schilhabel M.B."/>
            <person name="Klostermeier U.C."/>
            <person name="Beiko R.G."/>
            <person name="Rosenstiel P."/>
            <person name="Hippler M."/>
            <person name="Laroche J."/>
        </authorList>
    </citation>
    <scope>NUCLEOTIDE SEQUENCE [LARGE SCALE GENOMIC DNA]</scope>
    <source>
        <strain evidence="2 3">CCMP1005</strain>
    </source>
</reference>
<feature type="compositionally biased region" description="Low complexity" evidence="1">
    <location>
        <begin position="462"/>
        <end position="479"/>
    </location>
</feature>
<evidence type="ECO:0000313" key="3">
    <source>
        <dbReference type="Proteomes" id="UP000266841"/>
    </source>
</evidence>
<feature type="region of interest" description="Disordered" evidence="1">
    <location>
        <begin position="245"/>
        <end position="264"/>
    </location>
</feature>
<sequence>MRVMIGMKQSYQKGVLDSKFQISSITNSWLPRLRVRAPPGLSRGLARLVHEGRDGDAHQQRHDGEREAPRPSRLDDDRVAPDGVLGHHQQVVRPVPVQVDERRARPDAPLGVRHGREHPPRRRQHGRPVLAREEEGPGRRAGPVTVPTGRRRDRRVGLAVSPGGAELDPAEERRGGVGPAGPRGRAVPEPAPLPPHLAAVEVVPDDDAGVVRVDGRAAGAEGGREDLLPGGEAARDERVADLGRVRRGGTAPSPPSRVAPVGPRRGRLLGQARDQLLHLALGLPVAVRRRHHADLVDHAVAVQVRVQGLVRQGEVADGPAVPKRQDRQALPPVEQHDVRPAPVGVPGVALPLLQQPIRRRAAEQLGLPALLAGGRRPGRPRAPAAVSPALPSPARGRPPPGRARLPALPFPLLPPPAPLPPRSNRPTPMLPSPANSCGIAPPAGSRTDDRKRAVHSSDVMASSPSTKKFSLSSSGSASSGVGRWDRRRAELVR</sequence>
<protein>
    <submittedName>
        <fullName evidence="2">Uncharacterized protein</fullName>
    </submittedName>
</protein>
<feature type="compositionally biased region" description="Basic and acidic residues" evidence="1">
    <location>
        <begin position="51"/>
        <end position="80"/>
    </location>
</feature>
<dbReference type="EMBL" id="AGNL01048475">
    <property type="protein sequence ID" value="EJK45491.1"/>
    <property type="molecule type" value="Genomic_DNA"/>
</dbReference>